<reference evidence="2 3" key="1">
    <citation type="journal article" date="2023" name="Plants (Basel)">
        <title>Bridging the Gap: Combining Genomics and Transcriptomics Approaches to Understand Stylosanthes scabra, an Orphan Legume from the Brazilian Caatinga.</title>
        <authorList>
            <person name="Ferreira-Neto J.R.C."/>
            <person name="da Silva M.D."/>
            <person name="Binneck E."/>
            <person name="de Melo N.F."/>
            <person name="da Silva R.H."/>
            <person name="de Melo A.L.T.M."/>
            <person name="Pandolfi V."/>
            <person name="Bustamante F.O."/>
            <person name="Brasileiro-Vidal A.C."/>
            <person name="Benko-Iseppon A.M."/>
        </authorList>
    </citation>
    <scope>NUCLEOTIDE SEQUENCE [LARGE SCALE GENOMIC DNA]</scope>
    <source>
        <tissue evidence="2">Leaves</tissue>
    </source>
</reference>
<organism evidence="2 3">
    <name type="scientific">Stylosanthes scabra</name>
    <dbReference type="NCBI Taxonomy" id="79078"/>
    <lineage>
        <taxon>Eukaryota</taxon>
        <taxon>Viridiplantae</taxon>
        <taxon>Streptophyta</taxon>
        <taxon>Embryophyta</taxon>
        <taxon>Tracheophyta</taxon>
        <taxon>Spermatophyta</taxon>
        <taxon>Magnoliopsida</taxon>
        <taxon>eudicotyledons</taxon>
        <taxon>Gunneridae</taxon>
        <taxon>Pentapetalae</taxon>
        <taxon>rosids</taxon>
        <taxon>fabids</taxon>
        <taxon>Fabales</taxon>
        <taxon>Fabaceae</taxon>
        <taxon>Papilionoideae</taxon>
        <taxon>50 kb inversion clade</taxon>
        <taxon>dalbergioids sensu lato</taxon>
        <taxon>Dalbergieae</taxon>
        <taxon>Pterocarpus clade</taxon>
        <taxon>Stylosanthes</taxon>
    </lineage>
</organism>
<feature type="compositionally biased region" description="Basic and acidic residues" evidence="1">
    <location>
        <begin position="73"/>
        <end position="93"/>
    </location>
</feature>
<feature type="compositionally biased region" description="Basic and acidic residues" evidence="1">
    <location>
        <begin position="1"/>
        <end position="18"/>
    </location>
</feature>
<evidence type="ECO:0000313" key="3">
    <source>
        <dbReference type="Proteomes" id="UP001341840"/>
    </source>
</evidence>
<dbReference type="Proteomes" id="UP001341840">
    <property type="component" value="Unassembled WGS sequence"/>
</dbReference>
<feature type="region of interest" description="Disordered" evidence="1">
    <location>
        <begin position="1"/>
        <end position="114"/>
    </location>
</feature>
<accession>A0ABU6VMC9</accession>
<feature type="region of interest" description="Disordered" evidence="1">
    <location>
        <begin position="172"/>
        <end position="199"/>
    </location>
</feature>
<sequence>MIHSVVRTDDRPFAESIKRQANKMQQEAGALGKRKQPDKAVKSKKPTQVDGLGTANAETEQPLQPTPQTRPQPQRERAAKKAKKPTHDDRVGHSSDQPQPQPQLRQPHPQTHYPQHEELIDISSSSEDENQPSKPKLVIPKIEEATLPTEEIQTQPSQAVVEVVNIFPTQEVIDLSSSPEEDRQQPLVPKEEHDVETSTRSQIISSVLVSIRLDHQPIEAPSFDLGVEEPPLTTQTMEAIDEIDEQLRKNPDLLRTPDPLGAHHILADMERRVAVWGTIPKGDNEFMPIFKLKVDKCLEALRYQFKSMAPEKYIYIQVVSIMCHILNRTSGERYQNLIYCVPLEILQRMFEKYGHQWQDVKTKKPHDIRTLLNHK</sequence>
<evidence type="ECO:0000313" key="2">
    <source>
        <dbReference type="EMBL" id="MED6174751.1"/>
    </source>
</evidence>
<dbReference type="EMBL" id="JASCZI010151877">
    <property type="protein sequence ID" value="MED6174751.1"/>
    <property type="molecule type" value="Genomic_DNA"/>
</dbReference>
<feature type="compositionally biased region" description="Basic and acidic residues" evidence="1">
    <location>
        <begin position="180"/>
        <end position="197"/>
    </location>
</feature>
<evidence type="ECO:0000256" key="1">
    <source>
        <dbReference type="SAM" id="MobiDB-lite"/>
    </source>
</evidence>
<keyword evidence="3" id="KW-1185">Reference proteome</keyword>
<name>A0ABU6VMC9_9FABA</name>
<protein>
    <submittedName>
        <fullName evidence="2">Uncharacterized protein</fullName>
    </submittedName>
</protein>
<proteinExistence type="predicted"/>
<gene>
    <name evidence="2" type="ORF">PIB30_071986</name>
</gene>
<comment type="caution">
    <text evidence="2">The sequence shown here is derived from an EMBL/GenBank/DDBJ whole genome shotgun (WGS) entry which is preliminary data.</text>
</comment>